<dbReference type="GO" id="GO:0016787">
    <property type="term" value="F:hydrolase activity"/>
    <property type="evidence" value="ECO:0007669"/>
    <property type="project" value="UniProtKB-KW"/>
</dbReference>
<organism evidence="3 4">
    <name type="scientific">Macrophomina phaseolina</name>
    <dbReference type="NCBI Taxonomy" id="35725"/>
    <lineage>
        <taxon>Eukaryota</taxon>
        <taxon>Fungi</taxon>
        <taxon>Dikarya</taxon>
        <taxon>Ascomycota</taxon>
        <taxon>Pezizomycotina</taxon>
        <taxon>Dothideomycetes</taxon>
        <taxon>Dothideomycetes incertae sedis</taxon>
        <taxon>Botryosphaeriales</taxon>
        <taxon>Botryosphaeriaceae</taxon>
        <taxon>Macrophomina</taxon>
    </lineage>
</organism>
<evidence type="ECO:0000256" key="1">
    <source>
        <dbReference type="ARBA" id="ARBA00022801"/>
    </source>
</evidence>
<reference evidence="3 4" key="1">
    <citation type="journal article" date="2021" name="Nat. Commun.">
        <title>Genetic determinants of endophytism in the Arabidopsis root mycobiome.</title>
        <authorList>
            <person name="Mesny F."/>
            <person name="Miyauchi S."/>
            <person name="Thiergart T."/>
            <person name="Pickel B."/>
            <person name="Atanasova L."/>
            <person name="Karlsson M."/>
            <person name="Huettel B."/>
            <person name="Barry K.W."/>
            <person name="Haridas S."/>
            <person name="Chen C."/>
            <person name="Bauer D."/>
            <person name="Andreopoulos W."/>
            <person name="Pangilinan J."/>
            <person name="LaButti K."/>
            <person name="Riley R."/>
            <person name="Lipzen A."/>
            <person name="Clum A."/>
            <person name="Drula E."/>
            <person name="Henrissat B."/>
            <person name="Kohler A."/>
            <person name="Grigoriev I.V."/>
            <person name="Martin F.M."/>
            <person name="Hacquard S."/>
        </authorList>
    </citation>
    <scope>NUCLEOTIDE SEQUENCE [LARGE SCALE GENOMIC DNA]</scope>
    <source>
        <strain evidence="3 4">MPI-SDFR-AT-0080</strain>
    </source>
</reference>
<evidence type="ECO:0000259" key="2">
    <source>
        <dbReference type="Pfam" id="PF12697"/>
    </source>
</evidence>
<dbReference type="Pfam" id="PF12697">
    <property type="entry name" value="Abhydrolase_6"/>
    <property type="match status" value="1"/>
</dbReference>
<gene>
    <name evidence="3" type="ORF">B0J12DRAFT_690567</name>
</gene>
<dbReference type="EMBL" id="JAGTJR010000092">
    <property type="protein sequence ID" value="KAH7012335.1"/>
    <property type="molecule type" value="Genomic_DNA"/>
</dbReference>
<proteinExistence type="predicted"/>
<dbReference type="Proteomes" id="UP000774617">
    <property type="component" value="Unassembled WGS sequence"/>
</dbReference>
<dbReference type="SUPFAM" id="SSF53474">
    <property type="entry name" value="alpha/beta-Hydrolases"/>
    <property type="match status" value="1"/>
</dbReference>
<name>A0ABQ8FQI2_9PEZI</name>
<dbReference type="PANTHER" id="PTHR43798:SF31">
    <property type="entry name" value="AB HYDROLASE SUPERFAMILY PROTEIN YCLE"/>
    <property type="match status" value="1"/>
</dbReference>
<evidence type="ECO:0000313" key="4">
    <source>
        <dbReference type="Proteomes" id="UP000774617"/>
    </source>
</evidence>
<dbReference type="PANTHER" id="PTHR43798">
    <property type="entry name" value="MONOACYLGLYCEROL LIPASE"/>
    <property type="match status" value="1"/>
</dbReference>
<keyword evidence="1 3" id="KW-0378">Hydrolase</keyword>
<dbReference type="Gene3D" id="3.40.50.1820">
    <property type="entry name" value="alpha/beta hydrolase"/>
    <property type="match status" value="1"/>
</dbReference>
<comment type="caution">
    <text evidence="3">The sequence shown here is derived from an EMBL/GenBank/DDBJ whole genome shotgun (WGS) entry which is preliminary data.</text>
</comment>
<dbReference type="InterPro" id="IPR050266">
    <property type="entry name" value="AB_hydrolase_sf"/>
</dbReference>
<sequence>MGGAYFTHNHANLFYTIEGSGDPVVLIHGWACDQSDWIFQVPFLLTHGFQVIALDQRGHGRSAAPLPATSDDLGACLYDPETLTDDVAALLKHLGIGTGNGRGKAAIVMGHSLGGVVAAELAFRYPNMVRALVLVDAAYYHSAAQGEQIVEILKKALEAAPEIAAAMFEQGDMDSAETPAWLKAWRRRRTWAVPAYVITAVFEQLTAFLGQWGTAVEYMKGRIDAPKLVTCADQKKADVERAIGLNEEVDSVGVIAAGHWFHQVEAERFNSVVERWFNERGFLSTSSG</sequence>
<evidence type="ECO:0000313" key="3">
    <source>
        <dbReference type="EMBL" id="KAH7012335.1"/>
    </source>
</evidence>
<keyword evidence="4" id="KW-1185">Reference proteome</keyword>
<feature type="domain" description="AB hydrolase-1" evidence="2">
    <location>
        <begin position="24"/>
        <end position="270"/>
    </location>
</feature>
<dbReference type="InterPro" id="IPR029058">
    <property type="entry name" value="AB_hydrolase_fold"/>
</dbReference>
<protein>
    <submittedName>
        <fullName evidence="3">Alpha/Beta hydrolase protein</fullName>
    </submittedName>
</protein>
<accession>A0ABQ8FQI2</accession>
<dbReference type="InterPro" id="IPR000073">
    <property type="entry name" value="AB_hydrolase_1"/>
</dbReference>